<dbReference type="InterPro" id="IPR012908">
    <property type="entry name" value="PGAP1-ab_dom-like"/>
</dbReference>
<dbReference type="EC" id="3.1.-.-" evidence="12"/>
<evidence type="ECO:0000256" key="13">
    <source>
        <dbReference type="SAM" id="MobiDB-lite"/>
    </source>
</evidence>
<gene>
    <name evidence="16" type="ORF">Micbo1qcDRAFT_134367</name>
</gene>
<evidence type="ECO:0000256" key="9">
    <source>
        <dbReference type="ARBA" id="ARBA00022927"/>
    </source>
</evidence>
<dbReference type="Pfam" id="PF25140">
    <property type="entry name" value="PGAP1_TMD"/>
    <property type="match status" value="1"/>
</dbReference>
<evidence type="ECO:0000256" key="5">
    <source>
        <dbReference type="ARBA" id="ARBA00022448"/>
    </source>
</evidence>
<dbReference type="PANTHER" id="PTHR15495:SF7">
    <property type="entry name" value="GPI INOSITOL-DEACYLASE"/>
    <property type="match status" value="1"/>
</dbReference>
<dbReference type="InterPro" id="IPR039529">
    <property type="entry name" value="PGAP1/BST1"/>
</dbReference>
<feature type="transmembrane region" description="Helical" evidence="12">
    <location>
        <begin position="986"/>
        <end position="1006"/>
    </location>
</feature>
<evidence type="ECO:0000256" key="8">
    <source>
        <dbReference type="ARBA" id="ARBA00022824"/>
    </source>
</evidence>
<dbReference type="Gene3D" id="3.40.50.1820">
    <property type="entry name" value="alpha/beta hydrolase"/>
    <property type="match status" value="1"/>
</dbReference>
<dbReference type="InterPro" id="IPR029058">
    <property type="entry name" value="AB_hydrolase_fold"/>
</dbReference>
<dbReference type="GO" id="GO:0015031">
    <property type="term" value="P:protein transport"/>
    <property type="evidence" value="ECO:0007669"/>
    <property type="project" value="UniProtKB-KW"/>
</dbReference>
<keyword evidence="9 12" id="KW-0653">Protein transport</keyword>
<evidence type="ECO:0000259" key="14">
    <source>
        <dbReference type="Pfam" id="PF07819"/>
    </source>
</evidence>
<sequence>MLTERQRPSSGAGRPQETEIHNPTDDSPGKAKTQSMPVSRHRHAASVHDVVVGSRLKRGRTWYQSVWSMSLLTFLVTSLGIALLYSVLSSAFALHCDTKGCRMSYMRPIYHRFDGFDTEHTRFASKYSLYLYREQYVSGIPVLFIPGNAGSYKQVRPIAAESAVYYHEVLRHDPVLAQHGVKNLDFFSVDFNEDFTAFHGQTMLDQAEYLNEAVRYILSLYSDPNTSRRDPRLPDPTSVIILGHSMGGIVARTMLVMPNYQAASINSIVTMSTPHARPPVTFDSQIVQIYNDINGYWRQSFSLNANESNPLADVTLVSIAGGGLDTVVPSDYAGLESISPETHGFTVFTSSIPNVWTSMDHQAIMWCDQFRKVIAKTLFEIVDNRTPAQTKSLKERMTVFKKWLLTGMEKIAEKSAHSKSHTTLLTLNEDFSSSIVQGERVVLRNLGTAPAGSSRLHLLSVPPNSPPSRSRFTFLADSQLARPGPGGGLEVLLCSLLPNAPPASDGSFSTSVDLSDKGKGLSSFACQNVAADVVPLPASTRLVHNPFSRDGEPLYAPLSYLEYTLDELTDHSFIAIFDKNESPAAGWALAEFSNTSQSHSINDVTIRQLVTAGLTVQLAPDRPMVTELRIPSIQSSLLAYNLELEREPCSPHEELFAPLLRHYMTRPYESKYFVNVGRVEVSLHGISPFVPPPSDDKAPNDGLSFQLWADPTCQSRATIRLSVDPMASLGKLYMRYRTVFAAFPVLVVAMVLRKQFLVYSSTGLFITFSESIELCLKRSLPLLMLSLTCLSLSVGHPRTPDALLQYLKGYDNTIPNFGQNDLLTGTADPFFWFLIPMIGVVCIGACVVVHYLVLALVYIFSTIYGYFVLRRVSPQVAGHEQPPLPFSSSTRQRRLLTTIVLLCLVSTTVPHQFGFVVACLVQLSTNVRAFWHARAMPATSNTNFSNYAHSIFLLMFWILPINIPTLVVWIRNLAVHWFMPFSSHHNILSILPFILLVETMTTGNMIPRVTSPIRHGTNAMLFGVSLFAAIYGVSYAYVLHHLVSLIVAWFVALHATDGWWQGSTSSGTAPIKNASSSGTISTKGSRSPSLPATNPGNQDIASGRNEKPKHHQKAP</sequence>
<dbReference type="InterPro" id="IPR056824">
    <property type="entry name" value="PGAP1_TMD"/>
</dbReference>
<feature type="transmembrane region" description="Helical" evidence="12">
    <location>
        <begin position="1026"/>
        <end position="1051"/>
    </location>
</feature>
<feature type="compositionally biased region" description="Basic and acidic residues" evidence="13">
    <location>
        <begin position="16"/>
        <end position="29"/>
    </location>
</feature>
<dbReference type="GO" id="GO:0006505">
    <property type="term" value="P:GPI anchor metabolic process"/>
    <property type="evidence" value="ECO:0007669"/>
    <property type="project" value="TreeGrafter"/>
</dbReference>
<organism evidence="16 17">
    <name type="scientific">Microdochium bolleyi</name>
    <dbReference type="NCBI Taxonomy" id="196109"/>
    <lineage>
        <taxon>Eukaryota</taxon>
        <taxon>Fungi</taxon>
        <taxon>Dikarya</taxon>
        <taxon>Ascomycota</taxon>
        <taxon>Pezizomycotina</taxon>
        <taxon>Sordariomycetes</taxon>
        <taxon>Xylariomycetidae</taxon>
        <taxon>Xylariales</taxon>
        <taxon>Microdochiaceae</taxon>
        <taxon>Microdochium</taxon>
    </lineage>
</organism>
<feature type="transmembrane region" description="Helical" evidence="12">
    <location>
        <begin position="66"/>
        <end position="88"/>
    </location>
</feature>
<feature type="region of interest" description="Disordered" evidence="13">
    <location>
        <begin position="1"/>
        <end position="44"/>
    </location>
</feature>
<evidence type="ECO:0000256" key="1">
    <source>
        <dbReference type="ARBA" id="ARBA00003496"/>
    </source>
</evidence>
<dbReference type="STRING" id="196109.A0A136J523"/>
<accession>A0A136J523</accession>
<keyword evidence="8 12" id="KW-0256">Endoplasmic reticulum</keyword>
<keyword evidence="11 12" id="KW-0472">Membrane</keyword>
<evidence type="ECO:0000313" key="16">
    <source>
        <dbReference type="EMBL" id="KXJ92301.1"/>
    </source>
</evidence>
<dbReference type="Pfam" id="PF07819">
    <property type="entry name" value="PGAP1"/>
    <property type="match status" value="1"/>
</dbReference>
<keyword evidence="6 12" id="KW-0812">Transmembrane</keyword>
<protein>
    <recommendedName>
        <fullName evidence="4 12">GPI inositol-deacylase</fullName>
        <ecNumber evidence="12">3.1.-.-</ecNumber>
    </recommendedName>
</protein>
<comment type="function">
    <text evidence="1 12">Involved in inositol deacylation of GPI-anchored proteins which plays important roles in the quality control and ER-associated degradation of GPI-anchored proteins.</text>
</comment>
<dbReference type="Pfam" id="PF25141">
    <property type="entry name" value="PGAP1_2nd"/>
    <property type="match status" value="1"/>
</dbReference>
<feature type="domain" description="GPI inositol-deacylase PGAP1-like alpha/beta" evidence="14">
    <location>
        <begin position="137"/>
        <end position="381"/>
    </location>
</feature>
<feature type="compositionally biased region" description="Polar residues" evidence="13">
    <location>
        <begin position="1069"/>
        <end position="1100"/>
    </location>
</feature>
<dbReference type="Proteomes" id="UP000070501">
    <property type="component" value="Unassembled WGS sequence"/>
</dbReference>
<feature type="region of interest" description="Disordered" evidence="13">
    <location>
        <begin position="1069"/>
        <end position="1115"/>
    </location>
</feature>
<evidence type="ECO:0000256" key="12">
    <source>
        <dbReference type="RuleBase" id="RU365011"/>
    </source>
</evidence>
<evidence type="ECO:0000256" key="2">
    <source>
        <dbReference type="ARBA" id="ARBA00004477"/>
    </source>
</evidence>
<name>A0A136J523_9PEZI</name>
<keyword evidence="17" id="KW-1185">Reference proteome</keyword>
<dbReference type="AlphaFoldDB" id="A0A136J523"/>
<keyword evidence="5 12" id="KW-0813">Transport</keyword>
<dbReference type="GO" id="GO:0005789">
    <property type="term" value="C:endoplasmic reticulum membrane"/>
    <property type="evidence" value="ECO:0007669"/>
    <property type="project" value="UniProtKB-SubCell"/>
</dbReference>
<feature type="domain" description="GPI inositol-deacylase transmembrane" evidence="15">
    <location>
        <begin position="739"/>
        <end position="1054"/>
    </location>
</feature>
<evidence type="ECO:0000256" key="3">
    <source>
        <dbReference type="ARBA" id="ARBA00006931"/>
    </source>
</evidence>
<dbReference type="SUPFAM" id="SSF53474">
    <property type="entry name" value="alpha/beta-Hydrolases"/>
    <property type="match status" value="1"/>
</dbReference>
<evidence type="ECO:0000256" key="6">
    <source>
        <dbReference type="ARBA" id="ARBA00022692"/>
    </source>
</evidence>
<evidence type="ECO:0000256" key="7">
    <source>
        <dbReference type="ARBA" id="ARBA00022801"/>
    </source>
</evidence>
<reference evidence="17" key="1">
    <citation type="submission" date="2016-02" db="EMBL/GenBank/DDBJ databases">
        <title>Draft genome sequence of Microdochium bolleyi, a fungal endophyte of beachgrass.</title>
        <authorList>
            <consortium name="DOE Joint Genome Institute"/>
            <person name="David A.S."/>
            <person name="May G."/>
            <person name="Haridas S."/>
            <person name="Lim J."/>
            <person name="Wang M."/>
            <person name="Labutti K."/>
            <person name="Lipzen A."/>
            <person name="Barry K."/>
            <person name="Grigoriev I.V."/>
        </authorList>
    </citation>
    <scope>NUCLEOTIDE SEQUENCE [LARGE SCALE GENOMIC DNA]</scope>
    <source>
        <strain evidence="17">J235TASD1</strain>
    </source>
</reference>
<feature type="transmembrane region" description="Helical" evidence="12">
    <location>
        <begin position="830"/>
        <end position="861"/>
    </location>
</feature>
<dbReference type="GO" id="GO:0006888">
    <property type="term" value="P:endoplasmic reticulum to Golgi vesicle-mediated transport"/>
    <property type="evidence" value="ECO:0007669"/>
    <property type="project" value="TreeGrafter"/>
</dbReference>
<evidence type="ECO:0000313" key="17">
    <source>
        <dbReference type="Proteomes" id="UP000070501"/>
    </source>
</evidence>
<evidence type="ECO:0000256" key="10">
    <source>
        <dbReference type="ARBA" id="ARBA00022989"/>
    </source>
</evidence>
<dbReference type="EMBL" id="KQ964249">
    <property type="protein sequence ID" value="KXJ92301.1"/>
    <property type="molecule type" value="Genomic_DNA"/>
</dbReference>
<keyword evidence="7 12" id="KW-0378">Hydrolase</keyword>
<dbReference type="PANTHER" id="PTHR15495">
    <property type="entry name" value="NEGATIVE REGULATOR OF VESICLE FORMATION-RELATED"/>
    <property type="match status" value="1"/>
</dbReference>
<evidence type="ECO:0000256" key="11">
    <source>
        <dbReference type="ARBA" id="ARBA00023136"/>
    </source>
</evidence>
<feature type="transmembrane region" description="Helical" evidence="12">
    <location>
        <begin position="951"/>
        <end position="974"/>
    </location>
</feature>
<dbReference type="GO" id="GO:0050185">
    <property type="term" value="F:phosphatidylinositol deacylase activity"/>
    <property type="evidence" value="ECO:0007669"/>
    <property type="project" value="TreeGrafter"/>
</dbReference>
<dbReference type="FunCoup" id="A0A136J523">
    <property type="interactions" value="45"/>
</dbReference>
<keyword evidence="10 12" id="KW-1133">Transmembrane helix</keyword>
<evidence type="ECO:0000256" key="4">
    <source>
        <dbReference type="ARBA" id="ARBA00015856"/>
    </source>
</evidence>
<dbReference type="FunFam" id="3.40.50.1820:FF:000056">
    <property type="entry name" value="GPI inositol-deacylase"/>
    <property type="match status" value="1"/>
</dbReference>
<evidence type="ECO:0000259" key="15">
    <source>
        <dbReference type="Pfam" id="PF25140"/>
    </source>
</evidence>
<comment type="similarity">
    <text evidence="3 12">Belongs to the GPI inositol-deacylase family.</text>
</comment>
<proteinExistence type="inferred from homology"/>
<feature type="transmembrane region" description="Helical" evidence="12">
    <location>
        <begin position="895"/>
        <end position="923"/>
    </location>
</feature>
<dbReference type="OrthoDB" id="348976at2759"/>
<comment type="subcellular location">
    <subcellularLocation>
        <location evidence="2">Endoplasmic reticulum membrane</location>
        <topology evidence="2">Multi-pass membrane protein</topology>
    </subcellularLocation>
</comment>
<dbReference type="InParanoid" id="A0A136J523"/>